<protein>
    <submittedName>
        <fullName evidence="9">Zinc finger and BTB domain-containing protein 49-like 1</fullName>
    </submittedName>
</protein>
<comment type="caution">
    <text evidence="9">The sequence shown here is derived from an EMBL/GenBank/DDBJ whole genome shotgun (WGS) entry which is preliminary data.</text>
</comment>
<evidence type="ECO:0000256" key="7">
    <source>
        <dbReference type="SAM" id="MobiDB-lite"/>
    </source>
</evidence>
<evidence type="ECO:0000313" key="10">
    <source>
        <dbReference type="Proteomes" id="UP000747542"/>
    </source>
</evidence>
<dbReference type="PANTHER" id="PTHR24408:SF58">
    <property type="entry name" value="TRANSCRIPTION FACTOR (TFIIIA), PUTATIVE (AFU_ORTHOLOGUE AFUA_1G05150)-RELATED"/>
    <property type="match status" value="1"/>
</dbReference>
<feature type="compositionally biased region" description="Pro residues" evidence="7">
    <location>
        <begin position="9"/>
        <end position="21"/>
    </location>
</feature>
<evidence type="ECO:0000313" key="9">
    <source>
        <dbReference type="EMBL" id="KAG7172723.1"/>
    </source>
</evidence>
<dbReference type="PANTHER" id="PTHR24408">
    <property type="entry name" value="ZINC FINGER PROTEIN"/>
    <property type="match status" value="1"/>
</dbReference>
<dbReference type="Pfam" id="PF00096">
    <property type="entry name" value="zf-C2H2"/>
    <property type="match status" value="1"/>
</dbReference>
<feature type="domain" description="C2H2-type" evidence="8">
    <location>
        <begin position="1458"/>
        <end position="1485"/>
    </location>
</feature>
<feature type="compositionally biased region" description="Basic and acidic residues" evidence="7">
    <location>
        <begin position="820"/>
        <end position="833"/>
    </location>
</feature>
<feature type="region of interest" description="Disordered" evidence="7">
    <location>
        <begin position="737"/>
        <end position="793"/>
    </location>
</feature>
<feature type="non-terminal residue" evidence="9">
    <location>
        <position position="1"/>
    </location>
</feature>
<feature type="compositionally biased region" description="Polar residues" evidence="7">
    <location>
        <begin position="281"/>
        <end position="290"/>
    </location>
</feature>
<dbReference type="FunFam" id="3.30.160.60:FF:000100">
    <property type="entry name" value="Zinc finger 45-like"/>
    <property type="match status" value="1"/>
</dbReference>
<dbReference type="PROSITE" id="PS00028">
    <property type="entry name" value="ZINC_FINGER_C2H2_1"/>
    <property type="match status" value="3"/>
</dbReference>
<feature type="compositionally biased region" description="Basic and acidic residues" evidence="7">
    <location>
        <begin position="592"/>
        <end position="603"/>
    </location>
</feature>
<evidence type="ECO:0000256" key="2">
    <source>
        <dbReference type="ARBA" id="ARBA00022737"/>
    </source>
</evidence>
<evidence type="ECO:0000256" key="4">
    <source>
        <dbReference type="ARBA" id="ARBA00022833"/>
    </source>
</evidence>
<feature type="compositionally biased region" description="Polar residues" evidence="7">
    <location>
        <begin position="1019"/>
        <end position="1033"/>
    </location>
</feature>
<dbReference type="SMART" id="SM00355">
    <property type="entry name" value="ZnF_C2H2"/>
    <property type="match status" value="3"/>
</dbReference>
<dbReference type="InterPro" id="IPR013087">
    <property type="entry name" value="Znf_C2H2_type"/>
</dbReference>
<gene>
    <name evidence="9" type="primary">Zbtb49-L1</name>
    <name evidence="9" type="ORF">Hamer_G006950</name>
</gene>
<keyword evidence="2" id="KW-0677">Repeat</keyword>
<evidence type="ECO:0000256" key="3">
    <source>
        <dbReference type="ARBA" id="ARBA00022771"/>
    </source>
</evidence>
<feature type="region of interest" description="Disordered" evidence="7">
    <location>
        <begin position="186"/>
        <end position="215"/>
    </location>
</feature>
<feature type="compositionally biased region" description="Acidic residues" evidence="7">
    <location>
        <begin position="739"/>
        <end position="766"/>
    </location>
</feature>
<dbReference type="GO" id="GO:0000981">
    <property type="term" value="F:DNA-binding transcription factor activity, RNA polymerase II-specific"/>
    <property type="evidence" value="ECO:0007669"/>
    <property type="project" value="TreeGrafter"/>
</dbReference>
<keyword evidence="1" id="KW-0479">Metal-binding</keyword>
<feature type="compositionally biased region" description="Acidic residues" evidence="7">
    <location>
        <begin position="773"/>
        <end position="787"/>
    </location>
</feature>
<dbReference type="SUPFAM" id="SSF57667">
    <property type="entry name" value="beta-beta-alpha zinc fingers"/>
    <property type="match status" value="1"/>
</dbReference>
<feature type="region of interest" description="Disordered" evidence="7">
    <location>
        <begin position="817"/>
        <end position="844"/>
    </location>
</feature>
<feature type="compositionally biased region" description="Polar residues" evidence="7">
    <location>
        <begin position="999"/>
        <end position="1012"/>
    </location>
</feature>
<dbReference type="PROSITE" id="PS50157">
    <property type="entry name" value="ZINC_FINGER_C2H2_2"/>
    <property type="match status" value="2"/>
</dbReference>
<dbReference type="GO" id="GO:0008270">
    <property type="term" value="F:zinc ion binding"/>
    <property type="evidence" value="ECO:0007669"/>
    <property type="project" value="UniProtKB-KW"/>
</dbReference>
<feature type="coiled-coil region" evidence="6">
    <location>
        <begin position="331"/>
        <end position="358"/>
    </location>
</feature>
<proteinExistence type="predicted"/>
<dbReference type="Gene3D" id="3.30.160.60">
    <property type="entry name" value="Classic Zinc Finger"/>
    <property type="match status" value="2"/>
</dbReference>
<evidence type="ECO:0000256" key="6">
    <source>
        <dbReference type="SAM" id="Coils"/>
    </source>
</evidence>
<dbReference type="GO" id="GO:0005634">
    <property type="term" value="C:nucleus"/>
    <property type="evidence" value="ECO:0007669"/>
    <property type="project" value="TreeGrafter"/>
</dbReference>
<accession>A0A8J5N3I7</accession>
<keyword evidence="6" id="KW-0175">Coiled coil</keyword>
<dbReference type="GO" id="GO:0043565">
    <property type="term" value="F:sequence-specific DNA binding"/>
    <property type="evidence" value="ECO:0007669"/>
    <property type="project" value="TreeGrafter"/>
</dbReference>
<feature type="region of interest" description="Disordered" evidence="7">
    <location>
        <begin position="281"/>
        <end position="321"/>
    </location>
</feature>
<feature type="compositionally biased region" description="Basic and acidic residues" evidence="7">
    <location>
        <begin position="557"/>
        <end position="569"/>
    </location>
</feature>
<evidence type="ECO:0000256" key="5">
    <source>
        <dbReference type="PROSITE-ProRule" id="PRU00042"/>
    </source>
</evidence>
<keyword evidence="3 5" id="KW-0863">Zinc-finger</keyword>
<evidence type="ECO:0000259" key="8">
    <source>
        <dbReference type="PROSITE" id="PS50157"/>
    </source>
</evidence>
<sequence>RSGTVWGPVTPPPPPTGPTAPTPGSGLVPAYPIRVAGGCGGQVEPPQYVLTGAPHRAFPVPQQPSPVLADVVVLPGGKHQVPQLSPHQELCQGCIGVLQCCVQTEFCFQYLVVWKVTVDLAELTEFSFPVLKLLNHLRDSFLSLNHILLSIIKPALKLLAQVGQDWDCDIDSEIITMKCKVSDSPTNGVGRPRTCPMTTTSPDKLNKDEATHKTRNNKSIKNEGSVLRRSSRRATIERRVWSVPKKSSKLTSSNVKGKNVQKQIKKVKEKKTTSKVLTKNLNKSKPSQGTKRGLITPEEAGNARRKVKKKEGVRDVGISKDTLPQDSTKALIKEEVMLESLENSLKEDNETHNKSQNSVTYIDSKSLIDCRNVCANTSKDFDDDNVRTGIPCVVPTQGSCKNLNSSTLCHALVDSDRGLEETLFTDEVCLHKAVIEEIIPDYEISDSQTDKKTVDSSGVEISFTDGVNSSQAFRNIEDVLGHSYSKVKSLDINISGEDSSTCSNKSGKDSDIEEKDNDIGEGIAQYGEQAENHNFANPYSDHQVMKTQIECRDKLSEGRSKTELNKGEQELANSCKPQSEPCVENSIRRIHQDDSDGEEHSEVIDQNSTESVSEYPVVTKDSLFSINNKFTPEKDNCKLLGNVTQKFGTQSESNTVVVPMEHSIVEPQQDSEEEDHVSLSVALAQLVDTGCSGEGEDTETVTIHSASSVVQVAEEETARTIATLEVNTKDEVRENCLSQEEDVEDEEGELVIKEEEEDEVEGEGEDDNKNEGVESSDGDIEEDEEELSVLADGKRSYDIQSSISLVSSEKLSEICSPENNCEREVKSPTDDPHSPPQRPKKQIPPLIKISSRPPAIKTPLKCPECPMQFCTVRSLLWHFGTHGARSRENCLPPILLQDLIVPWDKPTMSLFISQSPESDKNVEKGMGCAETSLPISLSDTAGRQELTITPHVVRTEDYMGTNGDVILKIPIPRLKPKTHTPPTLKKDKFVNILPKMTASDGQTTPHSPQVNPQPVVRKLSSSPTPQITIQPQNSRSLDVVTVKPQQVPKITIRADNSAQHVQIHPVVSSHSTVQIQPLVSSQSTVQIQPITSSQSAVQIQPLVSSSHSAVHIQPLVSSSQSAVQIQPLVSSTASAIQVRPVVTSTKASSSAPSHIALIPMDNLTAVGQNLSPRASKMNHAPISMMTPTHLPVKTSTPVDGVLEKDGLVMINSNLALRIVSSLPSTLDTGTSTTNTTTIRPIASHLTNNLTILPQMEGSSFVNTQKEGTKNPDILTIVPQVDLSKKVSLLKAAAPIPSPQVPSGPKSSSAPSQVVKLYLLQPKDPKSSDSGVKFSIAADSSNMVNGIEVPLPFPFEKNRAKCENLYSKDFEESEDDDEGMVIDDEKEGDDDVMDPLSLCAVTMEDENLDASNSANQASQFSPSTATVSNDKVTIKKVPVRSKGKSIQGVDIVKYEARKYVCCYCNRRFGWSTDLKRHVILHTGEKPFQCKICPTAFTRKFLLQNHMKRMHPDKCKMSDLWP</sequence>
<dbReference type="Proteomes" id="UP000747542">
    <property type="component" value="Unassembled WGS sequence"/>
</dbReference>
<dbReference type="EMBL" id="JAHLQT010010484">
    <property type="protein sequence ID" value="KAG7172723.1"/>
    <property type="molecule type" value="Genomic_DNA"/>
</dbReference>
<feature type="region of interest" description="Disordered" evidence="7">
    <location>
        <begin position="592"/>
        <end position="612"/>
    </location>
</feature>
<evidence type="ECO:0000256" key="1">
    <source>
        <dbReference type="ARBA" id="ARBA00022723"/>
    </source>
</evidence>
<feature type="domain" description="C2H2-type" evidence="8">
    <location>
        <begin position="1486"/>
        <end position="1514"/>
    </location>
</feature>
<feature type="region of interest" description="Disordered" evidence="7">
    <location>
        <begin position="997"/>
        <end position="1033"/>
    </location>
</feature>
<keyword evidence="10" id="KW-1185">Reference proteome</keyword>
<feature type="region of interest" description="Disordered" evidence="7">
    <location>
        <begin position="1"/>
        <end position="25"/>
    </location>
</feature>
<keyword evidence="4" id="KW-0862">Zinc</keyword>
<name>A0A8J5N3I7_HOMAM</name>
<reference evidence="9" key="1">
    <citation type="journal article" date="2021" name="Sci. Adv.">
        <title>The American lobster genome reveals insights on longevity, neural, and immune adaptations.</title>
        <authorList>
            <person name="Polinski J.M."/>
            <person name="Zimin A.V."/>
            <person name="Clark K.F."/>
            <person name="Kohn A.B."/>
            <person name="Sadowski N."/>
            <person name="Timp W."/>
            <person name="Ptitsyn A."/>
            <person name="Khanna P."/>
            <person name="Romanova D.Y."/>
            <person name="Williams P."/>
            <person name="Greenwood S.J."/>
            <person name="Moroz L.L."/>
            <person name="Walt D.R."/>
            <person name="Bodnar A.G."/>
        </authorList>
    </citation>
    <scope>NUCLEOTIDE SEQUENCE</scope>
    <source>
        <strain evidence="9">GMGI-L3</strain>
    </source>
</reference>
<dbReference type="InterPro" id="IPR036236">
    <property type="entry name" value="Znf_C2H2_sf"/>
</dbReference>
<feature type="region of interest" description="Disordered" evidence="7">
    <location>
        <begin position="557"/>
        <end position="580"/>
    </location>
</feature>
<organism evidence="9 10">
    <name type="scientific">Homarus americanus</name>
    <name type="common">American lobster</name>
    <dbReference type="NCBI Taxonomy" id="6706"/>
    <lineage>
        <taxon>Eukaryota</taxon>
        <taxon>Metazoa</taxon>
        <taxon>Ecdysozoa</taxon>
        <taxon>Arthropoda</taxon>
        <taxon>Crustacea</taxon>
        <taxon>Multicrustacea</taxon>
        <taxon>Malacostraca</taxon>
        <taxon>Eumalacostraca</taxon>
        <taxon>Eucarida</taxon>
        <taxon>Decapoda</taxon>
        <taxon>Pleocyemata</taxon>
        <taxon>Astacidea</taxon>
        <taxon>Nephropoidea</taxon>
        <taxon>Nephropidae</taxon>
        <taxon>Homarus</taxon>
    </lineage>
</organism>